<protein>
    <submittedName>
        <fullName evidence="1">Uncharacterized protein</fullName>
    </submittedName>
</protein>
<sequence length="414" mass="47297">MQNTKIQEEWFSEGEQYATEINEMVDFGEKNGWENWKGKEPEDKRAHLAQNIFDLLKSANRNKDTENFRVFFPPAHTPIIPLLENRSQSIEHLQFISGQKIVFLTGTSYEQRKAYLLDHDEITELDENIYAIGKSKQNNVFAIAANHKISLYKGWDGALINEFPLDQTAEYGITELIPFNDGSKVILVTSEGIYLVSQKEEKLIHPLNEDDEEDWSSNIDMENAALSHDNSYIVVGDQSYDHRILDPEGNTLGTIGAQSSYPHFCLFAKDDSQLITNSCHFYNGITIGISSDQYVGADIEAYTESDDYVLINEEMRVYAGVAAKDYYILGDAYGYIKAFDKKGNTIWRHFLGSTISGMTLSDDEKTLWVAAHSGILHKLKLGKGHRDTHTIGNGNHYEEFRLLIWKNEPQIWKW</sequence>
<dbReference type="Proteomes" id="UP000070513">
    <property type="component" value="Unassembled WGS sequence"/>
</dbReference>
<gene>
    <name evidence="1" type="ORF">AU378_08825</name>
</gene>
<dbReference type="SUPFAM" id="SSF50969">
    <property type="entry name" value="YVTN repeat-like/Quinoprotein amine dehydrogenase"/>
    <property type="match status" value="1"/>
</dbReference>
<name>A0A135WLN7_9FLAO</name>
<comment type="caution">
    <text evidence="1">The sequence shown here is derived from an EMBL/GenBank/DDBJ whole genome shotgun (WGS) entry which is preliminary data.</text>
</comment>
<dbReference type="AlphaFoldDB" id="A0A135WLN7"/>
<evidence type="ECO:0000313" key="2">
    <source>
        <dbReference type="Proteomes" id="UP000070513"/>
    </source>
</evidence>
<accession>A0A135WLN7</accession>
<reference evidence="2" key="1">
    <citation type="submission" date="2015-12" db="EMBL/GenBank/DDBJ databases">
        <title>Genome sequence of a biocontrol rhizobacterium Chryseobacterium kwangjuense strain KJ1R5 isolated from pepper (Capsicum annuum L.).</title>
        <authorList>
            <person name="Jeong J.-J."/>
            <person name="Park H."/>
            <person name="Mannaa M."/>
            <person name="Sang M.K."/>
            <person name="Choi I.-G."/>
            <person name="Kim K.D."/>
        </authorList>
    </citation>
    <scope>NUCLEOTIDE SEQUENCE [LARGE SCALE GENOMIC DNA]</scope>
    <source>
        <strain evidence="2">KJ1R5</strain>
    </source>
</reference>
<dbReference type="OrthoDB" id="267093at2"/>
<reference evidence="1 2" key="2">
    <citation type="journal article" date="2016" name="Genome Announc.">
        <title>Draft Genome Sequence of a Biocontrol Rhizobacterium, Chryseobacterium kwangjuense Strain KJ1R5, Isolated from Pepper (Capsicum annuum).</title>
        <authorList>
            <person name="Jeong J.J."/>
            <person name="Park H."/>
            <person name="Park B.H."/>
            <person name="Mannaa M."/>
            <person name="Sang M.K."/>
            <person name="Choi I.G."/>
            <person name="Kim K.D."/>
        </authorList>
    </citation>
    <scope>NUCLEOTIDE SEQUENCE [LARGE SCALE GENOMIC DNA]</scope>
    <source>
        <strain evidence="1 2">KJ1R5</strain>
    </source>
</reference>
<proteinExistence type="predicted"/>
<evidence type="ECO:0000313" key="1">
    <source>
        <dbReference type="EMBL" id="KXH85828.1"/>
    </source>
</evidence>
<dbReference type="InterPro" id="IPR011044">
    <property type="entry name" value="Quino_amine_DH_bsu"/>
</dbReference>
<organism evidence="1 2">
    <name type="scientific">Chryseobacterium kwangjuense</name>
    <dbReference type="NCBI Taxonomy" id="267125"/>
    <lineage>
        <taxon>Bacteria</taxon>
        <taxon>Pseudomonadati</taxon>
        <taxon>Bacteroidota</taxon>
        <taxon>Flavobacteriia</taxon>
        <taxon>Flavobacteriales</taxon>
        <taxon>Weeksellaceae</taxon>
        <taxon>Chryseobacterium group</taxon>
        <taxon>Chryseobacterium</taxon>
    </lineage>
</organism>
<dbReference type="RefSeq" id="WP_062650054.1">
    <property type="nucleotide sequence ID" value="NZ_LPUR01000001.1"/>
</dbReference>
<dbReference type="EMBL" id="LPUR01000001">
    <property type="protein sequence ID" value="KXH85828.1"/>
    <property type="molecule type" value="Genomic_DNA"/>
</dbReference>